<feature type="region of interest" description="Disordered" evidence="1">
    <location>
        <begin position="1"/>
        <end position="39"/>
    </location>
</feature>
<reference evidence="2" key="1">
    <citation type="submission" date="2021-02" db="EMBL/GenBank/DDBJ databases">
        <title>Psilocybe cubensis genome.</title>
        <authorList>
            <person name="Mckernan K.J."/>
            <person name="Crawford S."/>
            <person name="Trippe A."/>
            <person name="Kane L.T."/>
            <person name="Mclaughlin S."/>
        </authorList>
    </citation>
    <scope>NUCLEOTIDE SEQUENCE [LARGE SCALE GENOMIC DNA]</scope>
    <source>
        <strain evidence="2">MGC-MH-2018</strain>
    </source>
</reference>
<gene>
    <name evidence="2" type="ORF">JR316_002648</name>
</gene>
<dbReference type="OrthoDB" id="3199068at2759"/>
<comment type="caution">
    <text evidence="2">The sequence shown here is derived from an EMBL/GenBank/DDBJ whole genome shotgun (WGS) entry which is preliminary data.</text>
</comment>
<organism evidence="2">
    <name type="scientific">Psilocybe cubensis</name>
    <name type="common">Psychedelic mushroom</name>
    <name type="synonym">Stropharia cubensis</name>
    <dbReference type="NCBI Taxonomy" id="181762"/>
    <lineage>
        <taxon>Eukaryota</taxon>
        <taxon>Fungi</taxon>
        <taxon>Dikarya</taxon>
        <taxon>Basidiomycota</taxon>
        <taxon>Agaricomycotina</taxon>
        <taxon>Agaricomycetes</taxon>
        <taxon>Agaricomycetidae</taxon>
        <taxon>Agaricales</taxon>
        <taxon>Agaricineae</taxon>
        <taxon>Strophariaceae</taxon>
        <taxon>Psilocybe</taxon>
    </lineage>
</organism>
<evidence type="ECO:0000313" key="2">
    <source>
        <dbReference type="EMBL" id="KAG5173139.1"/>
    </source>
</evidence>
<protein>
    <recommendedName>
        <fullName evidence="3">BTB domain-containing protein</fullName>
    </recommendedName>
</protein>
<accession>A0A8H7Y8B3</accession>
<proteinExistence type="predicted"/>
<evidence type="ECO:0000256" key="1">
    <source>
        <dbReference type="SAM" id="MobiDB-lite"/>
    </source>
</evidence>
<dbReference type="AlphaFoldDB" id="A0A8H7Y8B3"/>
<feature type="compositionally biased region" description="Basic and acidic residues" evidence="1">
    <location>
        <begin position="1"/>
        <end position="12"/>
    </location>
</feature>
<sequence length="299" mass="34128">MERDEKTYHDPETTGLSVADDLAEAVPGEANSSSSKGKTPEVIERDSTYFIESLFMVFQVQNCLFRVPTYLLSAESQVFSGMFHLPQAGDLDNPDNVEGLSVTKPIILPNEYLKEDFRSLLKALYPLSFNITVDLSKSEWISVLKLSTMWYFIKLRNAAISELAHSGVLDSIEMVTLGRKYRISSWITGGFVRLIERYDSITDDEAIDIDSTYVTTAYKLYRMREDRIKNRWNVSDVEVVFGPELQAIRQDEEGYKTPELEIEFRPETPQLEIEVQAEANPLPEPTAIGRKSVGYKRRK</sequence>
<dbReference type="EMBL" id="JAFIQS010000002">
    <property type="protein sequence ID" value="KAG5173139.1"/>
    <property type="molecule type" value="Genomic_DNA"/>
</dbReference>
<dbReference type="InterPro" id="IPR011333">
    <property type="entry name" value="SKP1/BTB/POZ_sf"/>
</dbReference>
<evidence type="ECO:0008006" key="3">
    <source>
        <dbReference type="Google" id="ProtNLM"/>
    </source>
</evidence>
<dbReference type="Gene3D" id="3.30.710.10">
    <property type="entry name" value="Potassium Channel Kv1.1, Chain A"/>
    <property type="match status" value="1"/>
</dbReference>
<feature type="region of interest" description="Disordered" evidence="1">
    <location>
        <begin position="279"/>
        <end position="299"/>
    </location>
</feature>
<name>A0A8H7Y8B3_PSICU</name>